<dbReference type="InterPro" id="IPR003855">
    <property type="entry name" value="K+_transporter"/>
</dbReference>
<comment type="subcellular location">
    <subcellularLocation>
        <location evidence="1">Membrane</location>
        <topology evidence="1">Multi-pass membrane protein</topology>
    </subcellularLocation>
</comment>
<feature type="transmembrane region" description="Helical" evidence="10">
    <location>
        <begin position="205"/>
        <end position="227"/>
    </location>
</feature>
<evidence type="ECO:0000259" key="12">
    <source>
        <dbReference type="Pfam" id="PF22776"/>
    </source>
</evidence>
<keyword evidence="7 10" id="KW-1133">Transmembrane helix</keyword>
<name>A0A1N6G787_9FLAO</name>
<keyword evidence="8" id="KW-0406">Ion transport</keyword>
<feature type="transmembrane region" description="Helical" evidence="10">
    <location>
        <begin position="16"/>
        <end position="39"/>
    </location>
</feature>
<dbReference type="GO" id="GO:0015079">
    <property type="term" value="F:potassium ion transmembrane transporter activity"/>
    <property type="evidence" value="ECO:0007669"/>
    <property type="project" value="InterPro"/>
</dbReference>
<dbReference type="PANTHER" id="PTHR30540">
    <property type="entry name" value="OSMOTIC STRESS POTASSIUM TRANSPORTER"/>
    <property type="match status" value="1"/>
</dbReference>
<dbReference type="Proteomes" id="UP000184782">
    <property type="component" value="Unassembled WGS sequence"/>
</dbReference>
<dbReference type="OrthoDB" id="9805577at2"/>
<evidence type="ECO:0000256" key="4">
    <source>
        <dbReference type="ARBA" id="ARBA00022692"/>
    </source>
</evidence>
<evidence type="ECO:0000256" key="10">
    <source>
        <dbReference type="SAM" id="Phobius"/>
    </source>
</evidence>
<dbReference type="Pfam" id="PF22776">
    <property type="entry name" value="K_trans_C"/>
    <property type="match status" value="1"/>
</dbReference>
<dbReference type="RefSeq" id="WP_074230021.1">
    <property type="nucleotide sequence ID" value="NZ_FSRQ01000001.1"/>
</dbReference>
<feature type="transmembrane region" description="Helical" evidence="10">
    <location>
        <begin position="146"/>
        <end position="165"/>
    </location>
</feature>
<feature type="domain" description="K+ potassium transporter integral membrane" evidence="11">
    <location>
        <begin position="22"/>
        <end position="460"/>
    </location>
</feature>
<accession>A0A1N6G787</accession>
<keyword evidence="14" id="KW-1185">Reference proteome</keyword>
<keyword evidence="9 10" id="KW-0472">Membrane</keyword>
<evidence type="ECO:0000256" key="9">
    <source>
        <dbReference type="ARBA" id="ARBA00023136"/>
    </source>
</evidence>
<feature type="domain" description="K+ potassium transporter C-terminal" evidence="12">
    <location>
        <begin position="485"/>
        <end position="637"/>
    </location>
</feature>
<evidence type="ECO:0000256" key="5">
    <source>
        <dbReference type="ARBA" id="ARBA00022847"/>
    </source>
</evidence>
<keyword evidence="4 10" id="KW-0812">Transmembrane</keyword>
<sequence>MAEVTEGGHHIDLKKLSFVGVIVSLGIVFGDIGTSPLYVMKAIVNARKDGSTMPFDTYIEGALSCIIWTLTLQTTLKYVIIALKADNRGEGGILALYSLVKKLKKKWLYVVAIIGASTLVADSVITPSLTVMSAIEGLKIYNPETPVVFITLFILFIVFVVQQFGTASIGKFFGPIMVTWFLVLGGFGSMHIFDHIEILKAFNPMYAYNLITHSPSAIVIMGAVFLCTTGAEALYSDLGHCGAKNIRVSWIFVKLMLILNYLGQGAWLLDNYEKVFSGVNPFFGIMPEWAVLPGVILATLAAIIASQAVITGSFTMFSEAMSISFWPNQHIEYPSGVKGQMYIPRINWGLMFFCFIVVVFFQKSEHMEAAYGLTITITMLMTTILLTYWLSRTRLNKVFLFGFVAIYLFLESGFFYANVIKFFDGGWLTMVLGGFIAVCMYAWYNGRLLKANFTSYVKIDKYVSIIKDMKLDETIPKYCTNLAYLSRAKRNDEIESKIIYSIIKKQPKRADHYFILSIVNQEDPYTFKYSVDEILPGTIYKINFLLGFKVDRRINDYFNMVLKDLMADGTIPSRSSHPSLRAHNVPPDLKYVIIDNTYINDILLTVKQKITLNIYNFVKYIGSDDFKSWGVTSHNVVVESAPLTEETISSSKIQQAEFRRSNF</sequence>
<dbReference type="PANTHER" id="PTHR30540:SF83">
    <property type="entry name" value="K+ POTASSIUM TRANSPORTER"/>
    <property type="match status" value="1"/>
</dbReference>
<evidence type="ECO:0000256" key="7">
    <source>
        <dbReference type="ARBA" id="ARBA00022989"/>
    </source>
</evidence>
<evidence type="ECO:0000256" key="2">
    <source>
        <dbReference type="ARBA" id="ARBA00022448"/>
    </source>
</evidence>
<dbReference type="GO" id="GO:0016020">
    <property type="term" value="C:membrane"/>
    <property type="evidence" value="ECO:0007669"/>
    <property type="project" value="UniProtKB-SubCell"/>
</dbReference>
<evidence type="ECO:0000256" key="3">
    <source>
        <dbReference type="ARBA" id="ARBA00022538"/>
    </source>
</evidence>
<reference evidence="14" key="1">
    <citation type="submission" date="2016-12" db="EMBL/GenBank/DDBJ databases">
        <authorList>
            <person name="Varghese N."/>
            <person name="Submissions S."/>
        </authorList>
    </citation>
    <scope>NUCLEOTIDE SEQUENCE [LARGE SCALE GENOMIC DNA]</scope>
    <source>
        <strain evidence="14">DSM 16779</strain>
    </source>
</reference>
<protein>
    <submittedName>
        <fullName evidence="13">KUP system potassium uptake protein</fullName>
    </submittedName>
</protein>
<keyword evidence="3" id="KW-0633">Potassium transport</keyword>
<evidence type="ECO:0000259" key="11">
    <source>
        <dbReference type="Pfam" id="PF02705"/>
    </source>
</evidence>
<evidence type="ECO:0000256" key="6">
    <source>
        <dbReference type="ARBA" id="ARBA00022958"/>
    </source>
</evidence>
<feature type="transmembrane region" description="Helical" evidence="10">
    <location>
        <begin position="289"/>
        <end position="317"/>
    </location>
</feature>
<feature type="transmembrane region" description="Helical" evidence="10">
    <location>
        <begin position="346"/>
        <end position="363"/>
    </location>
</feature>
<feature type="transmembrane region" description="Helical" evidence="10">
    <location>
        <begin position="369"/>
        <end position="391"/>
    </location>
</feature>
<feature type="transmembrane region" description="Helical" evidence="10">
    <location>
        <begin position="425"/>
        <end position="444"/>
    </location>
</feature>
<evidence type="ECO:0000256" key="1">
    <source>
        <dbReference type="ARBA" id="ARBA00004141"/>
    </source>
</evidence>
<evidence type="ECO:0000256" key="8">
    <source>
        <dbReference type="ARBA" id="ARBA00023065"/>
    </source>
</evidence>
<feature type="transmembrane region" description="Helical" evidence="10">
    <location>
        <begin position="107"/>
        <end position="126"/>
    </location>
</feature>
<feature type="transmembrane region" description="Helical" evidence="10">
    <location>
        <begin position="172"/>
        <end position="193"/>
    </location>
</feature>
<keyword evidence="2" id="KW-0813">Transport</keyword>
<dbReference type="AlphaFoldDB" id="A0A1N6G787"/>
<evidence type="ECO:0000313" key="14">
    <source>
        <dbReference type="Proteomes" id="UP000184782"/>
    </source>
</evidence>
<feature type="transmembrane region" description="Helical" evidence="10">
    <location>
        <begin position="248"/>
        <end position="269"/>
    </location>
</feature>
<dbReference type="GO" id="GO:0015293">
    <property type="term" value="F:symporter activity"/>
    <property type="evidence" value="ECO:0007669"/>
    <property type="project" value="UniProtKB-KW"/>
</dbReference>
<dbReference type="Pfam" id="PF02705">
    <property type="entry name" value="K_trans"/>
    <property type="match status" value="1"/>
</dbReference>
<dbReference type="InterPro" id="IPR053951">
    <property type="entry name" value="K_trans_N"/>
</dbReference>
<organism evidence="13 14">
    <name type="scientific">Chryseobacterium scophthalmum</name>
    <dbReference type="NCBI Taxonomy" id="59733"/>
    <lineage>
        <taxon>Bacteria</taxon>
        <taxon>Pseudomonadati</taxon>
        <taxon>Bacteroidota</taxon>
        <taxon>Flavobacteriia</taxon>
        <taxon>Flavobacteriales</taxon>
        <taxon>Weeksellaceae</taxon>
        <taxon>Chryseobacterium group</taxon>
        <taxon>Chryseobacterium</taxon>
    </lineage>
</organism>
<proteinExistence type="predicted"/>
<feature type="transmembrane region" description="Helical" evidence="10">
    <location>
        <begin position="398"/>
        <end position="419"/>
    </location>
</feature>
<dbReference type="InterPro" id="IPR053952">
    <property type="entry name" value="K_trans_C"/>
</dbReference>
<dbReference type="EMBL" id="FSRQ01000001">
    <property type="protein sequence ID" value="SIO03367.1"/>
    <property type="molecule type" value="Genomic_DNA"/>
</dbReference>
<keyword evidence="5" id="KW-0769">Symport</keyword>
<gene>
    <name evidence="13" type="ORF">SAMN05421769_1921</name>
</gene>
<evidence type="ECO:0000313" key="13">
    <source>
        <dbReference type="EMBL" id="SIO03367.1"/>
    </source>
</evidence>
<keyword evidence="6" id="KW-0630">Potassium</keyword>
<dbReference type="STRING" id="59733.SAMN05421769_1921"/>